<accession>A0ABS5L356</accession>
<keyword evidence="3" id="KW-1185">Reference proteome</keyword>
<dbReference type="Proteomes" id="UP000730482">
    <property type="component" value="Unassembled WGS sequence"/>
</dbReference>
<organism evidence="2 3">
    <name type="scientific">Catenulispora pinistramenti</name>
    <dbReference type="NCBI Taxonomy" id="2705254"/>
    <lineage>
        <taxon>Bacteria</taxon>
        <taxon>Bacillati</taxon>
        <taxon>Actinomycetota</taxon>
        <taxon>Actinomycetes</taxon>
        <taxon>Catenulisporales</taxon>
        <taxon>Catenulisporaceae</taxon>
        <taxon>Catenulispora</taxon>
    </lineage>
</organism>
<dbReference type="Pfam" id="PF13569">
    <property type="entry name" value="DUF4132"/>
    <property type="match status" value="1"/>
</dbReference>
<feature type="domain" description="DUF4132" evidence="1">
    <location>
        <begin position="856"/>
        <end position="1040"/>
    </location>
</feature>
<name>A0ABS5L356_9ACTN</name>
<protein>
    <submittedName>
        <fullName evidence="2">DUF4132 domain-containing protein</fullName>
    </submittedName>
</protein>
<gene>
    <name evidence="2" type="ORF">KGQ19_38365</name>
</gene>
<evidence type="ECO:0000259" key="1">
    <source>
        <dbReference type="Pfam" id="PF13569"/>
    </source>
</evidence>
<dbReference type="RefSeq" id="WP_212018628.1">
    <property type="nucleotide sequence ID" value="NZ_JAAFYZ010000206.1"/>
</dbReference>
<dbReference type="EMBL" id="JAAFYZ010000206">
    <property type="protein sequence ID" value="MBS2552736.1"/>
    <property type="molecule type" value="Genomic_DNA"/>
</dbReference>
<comment type="caution">
    <text evidence="2">The sequence shown here is derived from an EMBL/GenBank/DDBJ whole genome shotgun (WGS) entry which is preliminary data.</text>
</comment>
<reference evidence="2 3" key="1">
    <citation type="submission" date="2020-02" db="EMBL/GenBank/DDBJ databases">
        <title>Acidophilic actinobacteria isolated from forest soil.</title>
        <authorList>
            <person name="Golinska P."/>
        </authorList>
    </citation>
    <scope>NUCLEOTIDE SEQUENCE [LARGE SCALE GENOMIC DNA]</scope>
    <source>
        <strain evidence="2 3">NL8</strain>
    </source>
</reference>
<evidence type="ECO:0000313" key="2">
    <source>
        <dbReference type="EMBL" id="MBS2552736.1"/>
    </source>
</evidence>
<dbReference type="InterPro" id="IPR025406">
    <property type="entry name" value="DUF4132"/>
</dbReference>
<proteinExistence type="predicted"/>
<sequence length="1130" mass="123288">MGNVLEPVDAVAGLFEKRFDPRALVIPRRDGKSGDSAEPVALAPGAVENFERVFAKAAPAVELVLGHDGTDDDLADVMRRPGFGDLAVMTAQQAAIAASFVLYDAPKTYEPYILVDAWVAACGVPFAACATAELGGFAVWVPYKGRKGVPALRRKDHDAANPQERFAMAARMRRHLVAAAADDHAAAGLEVSILRRAATARNAVASFLFPERDDWVDADIASLLGGSWAVRDGLAAWLLMAAVTTSRQSERLAKWAHADALRLCSAATATMVATVGLDVIPSIATWAEDYWDGVEPRQRVQRLLAGFDSEAAFEALLAQLNYRGTAAVLAEAAQRFPERGIRLLAEQTPDQPGPRIAVERVLRLTVTSRPDAARAVAPRLADEPRARVEKLLNAVAAALPEVATDTLPDLLVTPPWERDRDAVKPVVVKGLTAPESRAVVWLNDQEREEWRADALPVPHHENQDWGKLLAKALGRRSAYHLMLIVVRGPEKEARQALRNLYVGYYYDALEWGSTATARFGLDAYDAVISAVRNIPVENASLLMPFACSEIAPLVADWNQRTKTLRSAAQAWMRRHPELTARTLIPTALGKAGRARQAAEGALRFLVAAGFEEQVRAEAATYGAEAEAAVVRLLAQDPLLAALPKTMPEPPSWAEPDSLPQLLVAGRKAALPSSAARSVVRMLTISNTEDPYPGLEQVQGLCDARSLADFAWALFENWQTADYPAKQSFALDALRWFGGDEAVRRLSPLIRIWPGDGGHARAVAGLDVLAAIGGDTALLHLYGISQKGKFRGLKDSALERVEAIAKELRLTRDQLGDRLVPDLGLDASGSLELDYGPRRFRVFFDEQLKPGVTDENGKRLKALPKPGVKDDAELAPAAYQRFSGLRKDVRTLAADQIARLELAMVARRRWGKADFEEYFVGHPLLRHLVRRLVWSDFRPDGTGVRAAFRLAEDDSYADATDDPYLLPDDASVGVAHPVDLGTDLPRWSELFADYEILQPLRQLGRPVHTLTAEEAEGRLLTRFAGVRTPAGKVLGLERRGWARSDPADGGWQGYLLRGLPDGRSLVVELDPGFSAGWAGQGEDQELRRAWIAGNTSGYGYWRHEDATEPLSSLDRVTASEILNDLSEVTGT</sequence>
<evidence type="ECO:0000313" key="3">
    <source>
        <dbReference type="Proteomes" id="UP000730482"/>
    </source>
</evidence>